<accession>A0A3B6VIL7</accession>
<dbReference type="EMBL" id="CP002873">
    <property type="protein sequence ID" value="AGA65776.1"/>
    <property type="molecule type" value="Genomic_DNA"/>
</dbReference>
<evidence type="ECO:0000313" key="2">
    <source>
        <dbReference type="EMBL" id="AGA65776.1"/>
    </source>
</evidence>
<sequence>MFYLVPVFIILPLILMAVMILVPNHIGKKLPPSFTKSKSSILQIKRNDLFDLLVNYENYPIWLKYLSLVQVEKIDDDKLKIIQTYSNKKISQDLTEVRRINNDDKSEISIVKLENEFTVLWTYVLEDLDNDKTKITIKETTYVYHPYFRFIFKYVLTDENGKNEFLIKLKKYVNKR</sequence>
<dbReference type="Proteomes" id="UP000010793">
    <property type="component" value="Chromosome"/>
</dbReference>
<reference evidence="2 3" key="1">
    <citation type="journal article" date="2013" name="Genome Announc.">
        <title>Complete Genome Sequence of the Porcine Strain Brachyspira pilosicoli P43/6/78(T.).</title>
        <authorList>
            <person name="Lin C."/>
            <person name="den Bakker H.C."/>
            <person name="Suzuki H."/>
            <person name="Lefebure T."/>
            <person name="Ponnala L."/>
            <person name="Sun Q."/>
            <person name="Stanhope M.J."/>
            <person name="Wiedmann M."/>
            <person name="Duhamel G.E."/>
        </authorList>
    </citation>
    <scope>NUCLEOTIDE SEQUENCE [LARGE SCALE GENOMIC DNA]</scope>
    <source>
        <strain evidence="2 3">P43/6/78</strain>
    </source>
</reference>
<dbReference type="AlphaFoldDB" id="A0A3B6VIL7"/>
<dbReference type="InterPro" id="IPR023393">
    <property type="entry name" value="START-like_dom_sf"/>
</dbReference>
<keyword evidence="3" id="KW-1185">Reference proteome</keyword>
<dbReference type="CDD" id="cd07812">
    <property type="entry name" value="SRPBCC"/>
    <property type="match status" value="1"/>
</dbReference>
<keyword evidence="1" id="KW-0472">Membrane</keyword>
<evidence type="ECO:0000256" key="1">
    <source>
        <dbReference type="SAM" id="Phobius"/>
    </source>
</evidence>
<evidence type="ECO:0000313" key="3">
    <source>
        <dbReference type="Proteomes" id="UP000010793"/>
    </source>
</evidence>
<organism evidence="2 3">
    <name type="scientific">Brachyspira pilosicoli P43/6/78</name>
    <dbReference type="NCBI Taxonomy" id="1042417"/>
    <lineage>
        <taxon>Bacteria</taxon>
        <taxon>Pseudomonadati</taxon>
        <taxon>Spirochaetota</taxon>
        <taxon>Spirochaetia</taxon>
        <taxon>Brachyspirales</taxon>
        <taxon>Brachyspiraceae</taxon>
        <taxon>Brachyspira</taxon>
    </lineage>
</organism>
<name>A0A3B6VIL7_BRAPL</name>
<feature type="transmembrane region" description="Helical" evidence="1">
    <location>
        <begin position="6"/>
        <end position="26"/>
    </location>
</feature>
<proteinExistence type="predicted"/>
<protein>
    <recommendedName>
        <fullName evidence="4">Coenzyme Q-binding protein COQ10 START domain-containing protein</fullName>
    </recommendedName>
</protein>
<dbReference type="RefSeq" id="WP_015274022.1">
    <property type="nucleotide sequence ID" value="NC_019908.1"/>
</dbReference>
<dbReference type="SUPFAM" id="SSF55961">
    <property type="entry name" value="Bet v1-like"/>
    <property type="match status" value="1"/>
</dbReference>
<gene>
    <name evidence="2" type="ORF">BPP43_02270</name>
</gene>
<keyword evidence="1" id="KW-0812">Transmembrane</keyword>
<keyword evidence="1" id="KW-1133">Transmembrane helix</keyword>
<evidence type="ECO:0008006" key="4">
    <source>
        <dbReference type="Google" id="ProtNLM"/>
    </source>
</evidence>
<dbReference type="KEGG" id="bpip:BPP43_02270"/>
<dbReference type="Gene3D" id="3.30.530.20">
    <property type="match status" value="1"/>
</dbReference>